<accession>A0A2V1HSL1</accession>
<feature type="transmembrane region" description="Helical" evidence="7">
    <location>
        <begin position="176"/>
        <end position="199"/>
    </location>
</feature>
<dbReference type="AlphaFoldDB" id="A0A2V1HSL1"/>
<dbReference type="Proteomes" id="UP000244893">
    <property type="component" value="Unassembled WGS sequence"/>
</dbReference>
<dbReference type="InterPro" id="IPR045621">
    <property type="entry name" value="BPD_transp_1_N"/>
</dbReference>
<evidence type="ECO:0000256" key="4">
    <source>
        <dbReference type="ARBA" id="ARBA00022692"/>
    </source>
</evidence>
<evidence type="ECO:0000259" key="8">
    <source>
        <dbReference type="PROSITE" id="PS50928"/>
    </source>
</evidence>
<dbReference type="PANTHER" id="PTHR43163">
    <property type="entry name" value="DIPEPTIDE TRANSPORT SYSTEM PERMEASE PROTEIN DPPB-RELATED"/>
    <property type="match status" value="1"/>
</dbReference>
<proteinExistence type="inferred from homology"/>
<keyword evidence="6 7" id="KW-0472">Membrane</keyword>
<comment type="caution">
    <text evidence="9">The sequence shown here is derived from an EMBL/GenBank/DDBJ whole genome shotgun (WGS) entry which is preliminary data.</text>
</comment>
<reference evidence="9 10" key="1">
    <citation type="submission" date="2018-05" db="EMBL/GenBank/DDBJ databases">
        <title>Amnibacterium sp. M8JJ-5, whole genome shotgun sequence.</title>
        <authorList>
            <person name="Tuo L."/>
        </authorList>
    </citation>
    <scope>NUCLEOTIDE SEQUENCE [LARGE SCALE GENOMIC DNA]</scope>
    <source>
        <strain evidence="9 10">M8JJ-5</strain>
    </source>
</reference>
<evidence type="ECO:0000256" key="3">
    <source>
        <dbReference type="ARBA" id="ARBA00022475"/>
    </source>
</evidence>
<dbReference type="PANTHER" id="PTHR43163:SF6">
    <property type="entry name" value="DIPEPTIDE TRANSPORT SYSTEM PERMEASE PROTEIN DPPB-RELATED"/>
    <property type="match status" value="1"/>
</dbReference>
<evidence type="ECO:0000256" key="2">
    <source>
        <dbReference type="ARBA" id="ARBA00022448"/>
    </source>
</evidence>
<name>A0A2V1HSL1_9MICO</name>
<comment type="subcellular location">
    <subcellularLocation>
        <location evidence="1 7">Cell membrane</location>
        <topology evidence="1 7">Multi-pass membrane protein</topology>
    </subcellularLocation>
</comment>
<evidence type="ECO:0000256" key="7">
    <source>
        <dbReference type="RuleBase" id="RU363032"/>
    </source>
</evidence>
<keyword evidence="3" id="KW-1003">Cell membrane</keyword>
<sequence>MIVFLLRRLGAGLVLIFVVTAATFFLTYGANIPVARNILGPSATQDQVNLLNTQLGLDQPILQQYWTWLTGVLTGDLGTSYFTSEPIASALASRLPVTLSVVLVASIITLLLSTVLGIASAARGGWLDTLLQSVATFSYIFPAIVLGIVLVYVFAIALRLVPAIGFVPFAQSPVGWFLSVILPAVVLAIGGIASLAAQIRGSMIDELSRDYIRSLRSRGSSEASILFRHALRNAAGPALTTFSLLFITMFGSSLFIEKIFALPGYGTFAFTSTIQGDLPAMLGVTLFSVVLVVIVNLLVDVLQGWLNPKVRT</sequence>
<evidence type="ECO:0000313" key="10">
    <source>
        <dbReference type="Proteomes" id="UP000244893"/>
    </source>
</evidence>
<evidence type="ECO:0000256" key="1">
    <source>
        <dbReference type="ARBA" id="ARBA00004651"/>
    </source>
</evidence>
<dbReference type="CDD" id="cd06261">
    <property type="entry name" value="TM_PBP2"/>
    <property type="match status" value="1"/>
</dbReference>
<dbReference type="OrthoDB" id="9778910at2"/>
<feature type="domain" description="ABC transmembrane type-1" evidence="8">
    <location>
        <begin position="95"/>
        <end position="303"/>
    </location>
</feature>
<protein>
    <submittedName>
        <fullName evidence="9">ABC transporter permease</fullName>
    </submittedName>
</protein>
<dbReference type="GO" id="GO:0071916">
    <property type="term" value="F:dipeptide transmembrane transporter activity"/>
    <property type="evidence" value="ECO:0007669"/>
    <property type="project" value="TreeGrafter"/>
</dbReference>
<evidence type="ECO:0000256" key="6">
    <source>
        <dbReference type="ARBA" id="ARBA00023136"/>
    </source>
</evidence>
<feature type="transmembrane region" description="Helical" evidence="7">
    <location>
        <begin position="12"/>
        <end position="30"/>
    </location>
</feature>
<gene>
    <name evidence="9" type="ORF">DDQ50_16195</name>
</gene>
<evidence type="ECO:0000313" key="9">
    <source>
        <dbReference type="EMBL" id="PVZ93307.1"/>
    </source>
</evidence>
<dbReference type="Pfam" id="PF00528">
    <property type="entry name" value="BPD_transp_1"/>
    <property type="match status" value="1"/>
</dbReference>
<keyword evidence="5 7" id="KW-1133">Transmembrane helix</keyword>
<evidence type="ECO:0000256" key="5">
    <source>
        <dbReference type="ARBA" id="ARBA00022989"/>
    </source>
</evidence>
<dbReference type="PROSITE" id="PS50928">
    <property type="entry name" value="ABC_TM1"/>
    <property type="match status" value="1"/>
</dbReference>
<dbReference type="Gene3D" id="1.10.3720.10">
    <property type="entry name" value="MetI-like"/>
    <property type="match status" value="1"/>
</dbReference>
<dbReference type="SUPFAM" id="SSF161098">
    <property type="entry name" value="MetI-like"/>
    <property type="match status" value="1"/>
</dbReference>
<feature type="transmembrane region" description="Helical" evidence="7">
    <location>
        <begin position="280"/>
        <end position="302"/>
    </location>
</feature>
<feature type="transmembrane region" description="Helical" evidence="7">
    <location>
        <begin position="99"/>
        <end position="122"/>
    </location>
</feature>
<keyword evidence="10" id="KW-1185">Reference proteome</keyword>
<dbReference type="InterPro" id="IPR035906">
    <property type="entry name" value="MetI-like_sf"/>
</dbReference>
<dbReference type="Pfam" id="PF19300">
    <property type="entry name" value="BPD_transp_1_N"/>
    <property type="match status" value="1"/>
</dbReference>
<feature type="transmembrane region" description="Helical" evidence="7">
    <location>
        <begin position="134"/>
        <end position="156"/>
    </location>
</feature>
<keyword evidence="4 7" id="KW-0812">Transmembrane</keyword>
<dbReference type="EMBL" id="QEOP01000005">
    <property type="protein sequence ID" value="PVZ93307.1"/>
    <property type="molecule type" value="Genomic_DNA"/>
</dbReference>
<keyword evidence="2 7" id="KW-0813">Transport</keyword>
<comment type="similarity">
    <text evidence="7">Belongs to the binding-protein-dependent transport system permease family.</text>
</comment>
<organism evidence="9 10">
    <name type="scientific">Amnibacterium flavum</name>
    <dbReference type="NCBI Taxonomy" id="2173173"/>
    <lineage>
        <taxon>Bacteria</taxon>
        <taxon>Bacillati</taxon>
        <taxon>Actinomycetota</taxon>
        <taxon>Actinomycetes</taxon>
        <taxon>Micrococcales</taxon>
        <taxon>Microbacteriaceae</taxon>
        <taxon>Amnibacterium</taxon>
    </lineage>
</organism>
<feature type="transmembrane region" description="Helical" evidence="7">
    <location>
        <begin position="238"/>
        <end position="260"/>
    </location>
</feature>
<dbReference type="GO" id="GO:0005886">
    <property type="term" value="C:plasma membrane"/>
    <property type="evidence" value="ECO:0007669"/>
    <property type="project" value="UniProtKB-SubCell"/>
</dbReference>
<dbReference type="InterPro" id="IPR000515">
    <property type="entry name" value="MetI-like"/>
</dbReference>